<proteinExistence type="predicted"/>
<keyword evidence="1" id="KW-0808">Transferase</keyword>
<dbReference type="STRING" id="999810.G2YFT5"/>
<dbReference type="Proteomes" id="UP000008177">
    <property type="component" value="Unplaced contigs"/>
</dbReference>
<reference evidence="2" key="1">
    <citation type="journal article" date="2011" name="PLoS Genet.">
        <title>Genomic analysis of the necrotrophic fungal pathogens Sclerotinia sclerotiorum and Botrytis cinerea.</title>
        <authorList>
            <person name="Amselem J."/>
            <person name="Cuomo C.A."/>
            <person name="van Kan J.A."/>
            <person name="Viaud M."/>
            <person name="Benito E.P."/>
            <person name="Couloux A."/>
            <person name="Coutinho P.M."/>
            <person name="de Vries R.P."/>
            <person name="Dyer P.S."/>
            <person name="Fillinger S."/>
            <person name="Fournier E."/>
            <person name="Gout L."/>
            <person name="Hahn M."/>
            <person name="Kohn L."/>
            <person name="Lapalu N."/>
            <person name="Plummer K.M."/>
            <person name="Pradier J.M."/>
            <person name="Quevillon E."/>
            <person name="Sharon A."/>
            <person name="Simon A."/>
            <person name="ten Have A."/>
            <person name="Tudzynski B."/>
            <person name="Tudzynski P."/>
            <person name="Wincker P."/>
            <person name="Andrew M."/>
            <person name="Anthouard V."/>
            <person name="Beever R.E."/>
            <person name="Beffa R."/>
            <person name="Benoit I."/>
            <person name="Bouzid O."/>
            <person name="Brault B."/>
            <person name="Chen Z."/>
            <person name="Choquer M."/>
            <person name="Collemare J."/>
            <person name="Cotton P."/>
            <person name="Danchin E.G."/>
            <person name="Da Silva C."/>
            <person name="Gautier A."/>
            <person name="Giraud C."/>
            <person name="Giraud T."/>
            <person name="Gonzalez C."/>
            <person name="Grossetete S."/>
            <person name="Guldener U."/>
            <person name="Henrissat B."/>
            <person name="Howlett B.J."/>
            <person name="Kodira C."/>
            <person name="Kretschmer M."/>
            <person name="Lappartient A."/>
            <person name="Leroch M."/>
            <person name="Levis C."/>
            <person name="Mauceli E."/>
            <person name="Neuveglise C."/>
            <person name="Oeser B."/>
            <person name="Pearson M."/>
            <person name="Poulain J."/>
            <person name="Poussereau N."/>
            <person name="Quesneville H."/>
            <person name="Rascle C."/>
            <person name="Schumacher J."/>
            <person name="Segurens B."/>
            <person name="Sexton A."/>
            <person name="Silva E."/>
            <person name="Sirven C."/>
            <person name="Soanes D.M."/>
            <person name="Talbot N.J."/>
            <person name="Templeton M."/>
            <person name="Yandava C."/>
            <person name="Yarden O."/>
            <person name="Zeng Q."/>
            <person name="Rollins J.A."/>
            <person name="Lebrun M.H."/>
            <person name="Dickman M."/>
        </authorList>
    </citation>
    <scope>NUCLEOTIDE SEQUENCE [LARGE SCALE GENOMIC DNA]</scope>
    <source>
        <strain evidence="2">T4</strain>
    </source>
</reference>
<gene>
    <name evidence="1" type="ORF">BofuT4_P024420.1</name>
</gene>
<dbReference type="InParanoid" id="G2YFT5"/>
<sequence length="107" mass="11982">MITKAKILGEQIRNENGVDTAIQCIYRDMEYAKSLIKLKEGKSDDDALEDSEESWTFIGDETDPDTMKRIHDWDTMARSGTLSDRHAMTWSGSDLASRALSPARNAG</sequence>
<evidence type="ECO:0000313" key="1">
    <source>
        <dbReference type="EMBL" id="CCD50633.1"/>
    </source>
</evidence>
<dbReference type="HOGENOM" id="CLU_2209617_0_0_1"/>
<dbReference type="AlphaFoldDB" id="G2YFT5"/>
<protein>
    <submittedName>
        <fullName evidence="1">Glycosyltransferase family 1 protein, partial sequence</fullName>
    </submittedName>
</protein>
<name>G2YFT5_BOTF4</name>
<accession>G2YFT5</accession>
<evidence type="ECO:0000313" key="2">
    <source>
        <dbReference type="Proteomes" id="UP000008177"/>
    </source>
</evidence>
<dbReference type="GO" id="GO:0016740">
    <property type="term" value="F:transferase activity"/>
    <property type="evidence" value="ECO:0007669"/>
    <property type="project" value="UniProtKB-KW"/>
</dbReference>
<organism evidence="1 2">
    <name type="scientific">Botryotinia fuckeliana (strain T4)</name>
    <name type="common">Noble rot fungus</name>
    <name type="synonym">Botrytis cinerea</name>
    <dbReference type="NCBI Taxonomy" id="999810"/>
    <lineage>
        <taxon>Eukaryota</taxon>
        <taxon>Fungi</taxon>
        <taxon>Dikarya</taxon>
        <taxon>Ascomycota</taxon>
        <taxon>Pezizomycotina</taxon>
        <taxon>Leotiomycetes</taxon>
        <taxon>Helotiales</taxon>
        <taxon>Sclerotiniaceae</taxon>
        <taxon>Botrytis</taxon>
    </lineage>
</organism>
<dbReference type="EMBL" id="FQ790327">
    <property type="protein sequence ID" value="CCD50633.1"/>
    <property type="molecule type" value="Genomic_DNA"/>
</dbReference>